<keyword evidence="3" id="KW-1185">Reference proteome</keyword>
<dbReference type="EMBL" id="JBHSCZ010000001">
    <property type="protein sequence ID" value="MFC4261693.1"/>
    <property type="molecule type" value="Genomic_DNA"/>
</dbReference>
<keyword evidence="1" id="KW-0732">Signal</keyword>
<evidence type="ECO:0000313" key="2">
    <source>
        <dbReference type="EMBL" id="MFC4261693.1"/>
    </source>
</evidence>
<organism evidence="2 3">
    <name type="scientific">Ferruginibacter yonginensis</name>
    <dbReference type="NCBI Taxonomy" id="1310416"/>
    <lineage>
        <taxon>Bacteria</taxon>
        <taxon>Pseudomonadati</taxon>
        <taxon>Bacteroidota</taxon>
        <taxon>Chitinophagia</taxon>
        <taxon>Chitinophagales</taxon>
        <taxon>Chitinophagaceae</taxon>
        <taxon>Ferruginibacter</taxon>
    </lineage>
</organism>
<gene>
    <name evidence="2" type="ORF">ACFOWM_02275</name>
</gene>
<accession>A0ABV8QPF1</accession>
<feature type="chain" id="PRO_5046398867" evidence="1">
    <location>
        <begin position="18"/>
        <end position="324"/>
    </location>
</feature>
<sequence>MKKIFILFLLCYNIAVAQVSKTTVNAFVEKPTVQWAIYYDEVKLKNEALSKQLLFDYKATKLRCFDPITNGNKLENKITYYDKLTLKNLETKFTEVLKQVDENNDVVETTTLANDHFEAYIQNNAIITQQILYVENGRLQSKVTRASITKNIITPSGNNLGEAAIVSFANNSTNKTKQPTDKIIDVGVTKITLLNEDLAANYYIKKMYNQPLIDVLWPYIENNKIKCYDMQENKLLKFPLIPDKNDLKLEVVNIPTYDSLGNLFIKKVFSNVNEKSFNKIAIEQQWYYNATQQIFYNKVVAAYLYFNDINKNETYDKPLLKIVF</sequence>
<evidence type="ECO:0000313" key="3">
    <source>
        <dbReference type="Proteomes" id="UP001595907"/>
    </source>
</evidence>
<reference evidence="3" key="1">
    <citation type="journal article" date="2019" name="Int. J. Syst. Evol. Microbiol.">
        <title>The Global Catalogue of Microorganisms (GCM) 10K type strain sequencing project: providing services to taxonomists for standard genome sequencing and annotation.</title>
        <authorList>
            <consortium name="The Broad Institute Genomics Platform"/>
            <consortium name="The Broad Institute Genome Sequencing Center for Infectious Disease"/>
            <person name="Wu L."/>
            <person name="Ma J."/>
        </authorList>
    </citation>
    <scope>NUCLEOTIDE SEQUENCE [LARGE SCALE GENOMIC DNA]</scope>
    <source>
        <strain evidence="3">CECT 8289</strain>
    </source>
</reference>
<feature type="signal peptide" evidence="1">
    <location>
        <begin position="1"/>
        <end position="17"/>
    </location>
</feature>
<proteinExistence type="predicted"/>
<protein>
    <submittedName>
        <fullName evidence="2">Uncharacterized protein</fullName>
    </submittedName>
</protein>
<evidence type="ECO:0000256" key="1">
    <source>
        <dbReference type="SAM" id="SignalP"/>
    </source>
</evidence>
<dbReference type="Proteomes" id="UP001595907">
    <property type="component" value="Unassembled WGS sequence"/>
</dbReference>
<name>A0ABV8QPF1_9BACT</name>
<comment type="caution">
    <text evidence="2">The sequence shown here is derived from an EMBL/GenBank/DDBJ whole genome shotgun (WGS) entry which is preliminary data.</text>
</comment>
<dbReference type="RefSeq" id="WP_379706519.1">
    <property type="nucleotide sequence ID" value="NZ_JBHSCZ010000001.1"/>
</dbReference>